<comment type="caution">
    <text evidence="4">The sequence shown here is derived from an EMBL/GenBank/DDBJ whole genome shotgun (WGS) entry which is preliminary data.</text>
</comment>
<dbReference type="EC" id="3.2.2.1" evidence="4"/>
<dbReference type="InterPro" id="IPR052775">
    <property type="entry name" value="IUN_hydrolase"/>
</dbReference>
<dbReference type="InterPro" id="IPR015910">
    <property type="entry name" value="I/U_nuclsd_hydro_CS"/>
</dbReference>
<dbReference type="CDD" id="cd02649">
    <property type="entry name" value="nuc_hydro_CeIAG"/>
    <property type="match status" value="1"/>
</dbReference>
<evidence type="ECO:0000313" key="4">
    <source>
        <dbReference type="EMBL" id="OAT60920.1"/>
    </source>
</evidence>
<dbReference type="Proteomes" id="UP000078431">
    <property type="component" value="Unassembled WGS sequence"/>
</dbReference>
<name>A0AA91EKW8_9GAMM</name>
<accession>A0AA91EKW8</accession>
<dbReference type="RefSeq" id="WP_061553759.1">
    <property type="nucleotide sequence ID" value="NZ_LXEX01000005.1"/>
</dbReference>
<dbReference type="PROSITE" id="PS01247">
    <property type="entry name" value="IUNH"/>
    <property type="match status" value="1"/>
</dbReference>
<dbReference type="EMBL" id="LXEX01000005">
    <property type="protein sequence ID" value="OAT60920.1"/>
    <property type="molecule type" value="Genomic_DNA"/>
</dbReference>
<dbReference type="SUPFAM" id="SSF53590">
    <property type="entry name" value="Nucleoside hydrolase"/>
    <property type="match status" value="1"/>
</dbReference>
<sequence>MRKLLIDTDTASDDAVALLMALREPSVKVEAITVVAGNCKLEQCVRNALVSVERAGTYIPPVYAGMPRPLMRDPFVSHHIHGADGMGDMDIPSPALKQEPLHAVDAIIDYAEKYAGELEIVTLGPLTNLAMAVLKSPELIEKIKHVYVMGGAGLTPGNITPLAEFNFYVDAEAADIVIKSGLALTVVGWEIGMGEAFINEQDIDYLNRLSPLGRFTVRCNKTLMEFNAGRTERKGFDLPDPTTMAVALYPDIIQEAFVGYSWVEYKSQSSYGHYVIDSTNLTGNAPNAKIVLKVKSGLFKEKLFGLLAEPVNMCGENN</sequence>
<evidence type="ECO:0000256" key="1">
    <source>
        <dbReference type="ARBA" id="ARBA00022801"/>
    </source>
</evidence>
<keyword evidence="2 4" id="KW-0326">Glycosidase</keyword>
<dbReference type="PANTHER" id="PTHR46190">
    <property type="entry name" value="SI:CH211-201H21.5-RELATED"/>
    <property type="match status" value="1"/>
</dbReference>
<gene>
    <name evidence="4" type="ORF">M993_00394</name>
</gene>
<proteinExistence type="predicted"/>
<feature type="domain" description="Inosine/uridine-preferring nucleoside hydrolase" evidence="3">
    <location>
        <begin position="4"/>
        <end position="300"/>
    </location>
</feature>
<dbReference type="PANTHER" id="PTHR46190:SF1">
    <property type="entry name" value="SI:CH211-201H21.5"/>
    <property type="match status" value="1"/>
</dbReference>
<dbReference type="Gene3D" id="3.90.245.10">
    <property type="entry name" value="Ribonucleoside hydrolase-like"/>
    <property type="match status" value="1"/>
</dbReference>
<protein>
    <submittedName>
        <fullName evidence="4">Inosine-uridine preferring nucleoside hydrolase</fullName>
        <ecNumber evidence="4">3.2.2.1</ecNumber>
    </submittedName>
</protein>
<dbReference type="Pfam" id="PF01156">
    <property type="entry name" value="IU_nuc_hydro"/>
    <property type="match status" value="1"/>
</dbReference>
<reference evidence="4 5" key="1">
    <citation type="submission" date="2016-04" db="EMBL/GenBank/DDBJ databases">
        <title>ATOL: Assembling a taxonomically balanced genome-scale reconstruction of the evolutionary history of the Enterobacteriaceae.</title>
        <authorList>
            <person name="Plunkett G.III."/>
            <person name="Neeno-Eckwall E.C."/>
            <person name="Glasner J.D."/>
            <person name="Perna N.T."/>
        </authorList>
    </citation>
    <scope>NUCLEOTIDE SEQUENCE [LARGE SCALE GENOMIC DNA]</scope>
    <source>
        <strain evidence="4 5">ATCC 12841</strain>
    </source>
</reference>
<organism evidence="4 5">
    <name type="scientific">Obesumbacterium proteus ATCC 12841</name>
    <dbReference type="NCBI Taxonomy" id="1354268"/>
    <lineage>
        <taxon>Bacteria</taxon>
        <taxon>Pseudomonadati</taxon>
        <taxon>Pseudomonadota</taxon>
        <taxon>Gammaproteobacteria</taxon>
        <taxon>Enterobacterales</taxon>
        <taxon>Hafniaceae</taxon>
        <taxon>Obesumbacterium</taxon>
    </lineage>
</organism>
<keyword evidence="5" id="KW-1185">Reference proteome</keyword>
<dbReference type="AlphaFoldDB" id="A0AA91EKW8"/>
<dbReference type="GO" id="GO:0008477">
    <property type="term" value="F:purine nucleosidase activity"/>
    <property type="evidence" value="ECO:0007669"/>
    <property type="project" value="UniProtKB-EC"/>
</dbReference>
<evidence type="ECO:0000259" key="3">
    <source>
        <dbReference type="Pfam" id="PF01156"/>
    </source>
</evidence>
<dbReference type="InterPro" id="IPR001910">
    <property type="entry name" value="Inosine/uridine_hydrolase_dom"/>
</dbReference>
<evidence type="ECO:0000313" key="5">
    <source>
        <dbReference type="Proteomes" id="UP000078431"/>
    </source>
</evidence>
<keyword evidence="1 4" id="KW-0378">Hydrolase</keyword>
<dbReference type="InterPro" id="IPR036452">
    <property type="entry name" value="Ribo_hydro-like"/>
</dbReference>
<evidence type="ECO:0000256" key="2">
    <source>
        <dbReference type="ARBA" id="ARBA00023295"/>
    </source>
</evidence>